<evidence type="ECO:0000313" key="10">
    <source>
        <dbReference type="EMBL" id="HCT57455.1"/>
    </source>
</evidence>
<dbReference type="InterPro" id="IPR003838">
    <property type="entry name" value="ABC3_permease_C"/>
</dbReference>
<evidence type="ECO:0000313" key="11">
    <source>
        <dbReference type="Proteomes" id="UP000264071"/>
    </source>
</evidence>
<dbReference type="Pfam" id="PF12704">
    <property type="entry name" value="MacB_PCD"/>
    <property type="match status" value="1"/>
</dbReference>
<feature type="domain" description="MacB-like periplasmic core" evidence="9">
    <location>
        <begin position="27"/>
        <end position="238"/>
    </location>
</feature>
<evidence type="ECO:0000256" key="7">
    <source>
        <dbReference type="SAM" id="Phobius"/>
    </source>
</evidence>
<evidence type="ECO:0000256" key="2">
    <source>
        <dbReference type="ARBA" id="ARBA00022475"/>
    </source>
</evidence>
<dbReference type="GO" id="GO:0005886">
    <property type="term" value="C:plasma membrane"/>
    <property type="evidence" value="ECO:0007669"/>
    <property type="project" value="UniProtKB-SubCell"/>
</dbReference>
<comment type="caution">
    <text evidence="10">The sequence shown here is derived from an EMBL/GenBank/DDBJ whole genome shotgun (WGS) entry which is preliminary data.</text>
</comment>
<feature type="transmembrane region" description="Helical" evidence="7">
    <location>
        <begin position="850"/>
        <end position="880"/>
    </location>
</feature>
<accession>A0A3D4V8N3</accession>
<dbReference type="InterPro" id="IPR038766">
    <property type="entry name" value="Membrane_comp_ABC_pdt"/>
</dbReference>
<feature type="transmembrane region" description="Helical" evidence="7">
    <location>
        <begin position="556"/>
        <end position="574"/>
    </location>
</feature>
<feature type="compositionally biased region" description="Polar residues" evidence="6">
    <location>
        <begin position="269"/>
        <end position="278"/>
    </location>
</feature>
<evidence type="ECO:0008006" key="12">
    <source>
        <dbReference type="Google" id="ProtNLM"/>
    </source>
</evidence>
<feature type="transmembrane region" description="Helical" evidence="7">
    <location>
        <begin position="805"/>
        <end position="829"/>
    </location>
</feature>
<keyword evidence="5 7" id="KW-0472">Membrane</keyword>
<feature type="transmembrane region" description="Helical" evidence="7">
    <location>
        <begin position="504"/>
        <end position="528"/>
    </location>
</feature>
<evidence type="ECO:0000256" key="6">
    <source>
        <dbReference type="SAM" id="MobiDB-lite"/>
    </source>
</evidence>
<dbReference type="PANTHER" id="PTHR30287:SF1">
    <property type="entry name" value="INNER MEMBRANE PROTEIN"/>
    <property type="match status" value="1"/>
</dbReference>
<dbReference type="PANTHER" id="PTHR30287">
    <property type="entry name" value="MEMBRANE COMPONENT OF PREDICTED ABC SUPERFAMILY METABOLITE UPTAKE TRANSPORTER"/>
    <property type="match status" value="1"/>
</dbReference>
<feature type="domain" description="ABC3 transporter permease C-terminal" evidence="8">
    <location>
        <begin position="809"/>
        <end position="922"/>
    </location>
</feature>
<evidence type="ECO:0000256" key="1">
    <source>
        <dbReference type="ARBA" id="ARBA00004651"/>
    </source>
</evidence>
<evidence type="ECO:0000256" key="5">
    <source>
        <dbReference type="ARBA" id="ARBA00023136"/>
    </source>
</evidence>
<protein>
    <recommendedName>
        <fullName evidence="12">ABC transporter permease</fullName>
    </recommendedName>
</protein>
<evidence type="ECO:0000256" key="4">
    <source>
        <dbReference type="ARBA" id="ARBA00022989"/>
    </source>
</evidence>
<comment type="subcellular location">
    <subcellularLocation>
        <location evidence="1">Cell membrane</location>
        <topology evidence="1">Multi-pass membrane protein</topology>
    </subcellularLocation>
</comment>
<feature type="transmembrane region" description="Helical" evidence="7">
    <location>
        <begin position="379"/>
        <end position="407"/>
    </location>
</feature>
<dbReference type="OMA" id="LIMWRLS"/>
<feature type="compositionally biased region" description="Basic and acidic residues" evidence="6">
    <location>
        <begin position="249"/>
        <end position="263"/>
    </location>
</feature>
<dbReference type="AlphaFoldDB" id="A0A3D4V8N3"/>
<dbReference type="Proteomes" id="UP000264071">
    <property type="component" value="Unassembled WGS sequence"/>
</dbReference>
<feature type="transmembrane region" description="Helical" evidence="7">
    <location>
        <begin position="334"/>
        <end position="358"/>
    </location>
</feature>
<feature type="domain" description="ABC3 transporter permease C-terminal" evidence="8">
    <location>
        <begin position="337"/>
        <end position="456"/>
    </location>
</feature>
<feature type="transmembrane region" description="Helical" evidence="7">
    <location>
        <begin position="892"/>
        <end position="914"/>
    </location>
</feature>
<keyword evidence="3 7" id="KW-0812">Transmembrane</keyword>
<sequence length="931" mass="99474">MSTPGMSAGAMLRLAWRESRSARRRLALYMSSIAFGVAALVAIDSFASNVTRSVREQSRTLLGGDMALQARAAFPAVVDTLVDSLATVGVQHARVANFTSMALMESTGNTRLVQVRAVSVGYPFYGEIETVPAEAWRRVHEDTVVFVDPSLLVSLEAKVGDQLRLGQQVFTIGGTLGNVPGDAGITAVIGPRIYVSDRWLERTRLLSFGSRVEHDLILRLPAQLASTEGAETLKRDLRRRIDPRQAALDEAREARGEEERQGGDDEASDSTGGATQAAPSRDMPVTLSATDTLADSASAAAGLTSSAPRTRVRIRTVADTEEDFTEAVSRLADFLSVIGLIALLLGGIGVASGVNAFVSSKIDTVAVLRCLGATSRQVLTLYVVQAGAMGFVGATAGALLGVAVQFLLPGIVSDFLPLDVNVALEPWPLLLGLATGVWVSLVFALRPLLALRRVSPLQAIRRNADPSALPKEWKDMARLIVDALLVGSIVAIVITRIGNVREGLGITAGIIGVVAVLWVAATLLIAAARRSSRPSWPFELRQGVANLHRPANQTRAVTLALGFGAFLLSTVYLVQANLLSRVQASAEGAAGNLLFFDVQDDQAAPIDSLLRARGHPVAQQTAIITMRLDAINGRSVSALLADTTVRRAGWTLRREFRSTYRDTLVSSEKLVGGAWFAPAAERAAAREANPDLPFAVSLEQELARDMAVNVGDTLTWNVQGVPVRTVIANVRTVNWARFEANFFAVFESAALRRAPQQFVIMANVPAGDAVAAMQRDVVRRFPNVSSVDLSLVRQTINSIVNRVTLAIRFLGLFSLAMGIPVLFSAVAATRRARLREGVLLRTLGASQAQVARVLLAEYGALGALGALTGMLLSFAGAWALTHFVFEETFNPAVGPTFIIAAGMLLLTMAIGLLTSRDVYRETPMIAIRESA</sequence>
<proteinExistence type="predicted"/>
<dbReference type="InterPro" id="IPR025857">
    <property type="entry name" value="MacB_PCD"/>
</dbReference>
<evidence type="ECO:0000259" key="9">
    <source>
        <dbReference type="Pfam" id="PF12704"/>
    </source>
</evidence>
<feature type="region of interest" description="Disordered" evidence="6">
    <location>
        <begin position="249"/>
        <end position="283"/>
    </location>
</feature>
<dbReference type="Pfam" id="PF02687">
    <property type="entry name" value="FtsX"/>
    <property type="match status" value="2"/>
</dbReference>
<evidence type="ECO:0000256" key="3">
    <source>
        <dbReference type="ARBA" id="ARBA00022692"/>
    </source>
</evidence>
<feature type="transmembrane region" description="Helical" evidence="7">
    <location>
        <begin position="479"/>
        <end position="498"/>
    </location>
</feature>
<keyword evidence="2" id="KW-1003">Cell membrane</keyword>
<name>A0A3D4V8N3_9BACT</name>
<organism evidence="10 11">
    <name type="scientific">Gemmatimonas aurantiaca</name>
    <dbReference type="NCBI Taxonomy" id="173480"/>
    <lineage>
        <taxon>Bacteria</taxon>
        <taxon>Pseudomonadati</taxon>
        <taxon>Gemmatimonadota</taxon>
        <taxon>Gemmatimonadia</taxon>
        <taxon>Gemmatimonadales</taxon>
        <taxon>Gemmatimonadaceae</taxon>
        <taxon>Gemmatimonas</taxon>
    </lineage>
</organism>
<reference evidence="10 11" key="1">
    <citation type="journal article" date="2018" name="Nat. Biotechnol.">
        <title>A standardized bacterial taxonomy based on genome phylogeny substantially revises the tree of life.</title>
        <authorList>
            <person name="Parks D.H."/>
            <person name="Chuvochina M."/>
            <person name="Waite D.W."/>
            <person name="Rinke C."/>
            <person name="Skarshewski A."/>
            <person name="Chaumeil P.A."/>
            <person name="Hugenholtz P."/>
        </authorList>
    </citation>
    <scope>NUCLEOTIDE SEQUENCE [LARGE SCALE GENOMIC DNA]</scope>
    <source>
        <strain evidence="10">UBA8844</strain>
    </source>
</reference>
<feature type="transmembrane region" description="Helical" evidence="7">
    <location>
        <begin position="427"/>
        <end position="445"/>
    </location>
</feature>
<keyword evidence="4 7" id="KW-1133">Transmembrane helix</keyword>
<dbReference type="EMBL" id="DPIY01000009">
    <property type="protein sequence ID" value="HCT57455.1"/>
    <property type="molecule type" value="Genomic_DNA"/>
</dbReference>
<evidence type="ECO:0000259" key="8">
    <source>
        <dbReference type="Pfam" id="PF02687"/>
    </source>
</evidence>
<gene>
    <name evidence="10" type="ORF">DGD08_09665</name>
</gene>